<evidence type="ECO:0000313" key="3">
    <source>
        <dbReference type="Proteomes" id="UP001456307"/>
    </source>
</evidence>
<feature type="domain" description="ATPase dynein-related AAA" evidence="1">
    <location>
        <begin position="246"/>
        <end position="425"/>
    </location>
</feature>
<dbReference type="SUPFAM" id="SSF52540">
    <property type="entry name" value="P-loop containing nucleoside triphosphate hydrolases"/>
    <property type="match status" value="1"/>
</dbReference>
<organism evidence="2 3">
    <name type="scientific">Limosilactobacillus allomucosae</name>
    <dbReference type="NCBI Taxonomy" id="3142938"/>
    <lineage>
        <taxon>Bacteria</taxon>
        <taxon>Bacillati</taxon>
        <taxon>Bacillota</taxon>
        <taxon>Bacilli</taxon>
        <taxon>Lactobacillales</taxon>
        <taxon>Lactobacillaceae</taxon>
        <taxon>Limosilactobacillus</taxon>
    </lineage>
</organism>
<dbReference type="PANTHER" id="PTHR37291">
    <property type="entry name" value="5-METHYLCYTOSINE-SPECIFIC RESTRICTION ENZYME B"/>
    <property type="match status" value="1"/>
</dbReference>
<dbReference type="Gene3D" id="3.40.50.300">
    <property type="entry name" value="P-loop containing nucleotide triphosphate hydrolases"/>
    <property type="match status" value="1"/>
</dbReference>
<proteinExistence type="predicted"/>
<name>A0ABV0I7B2_9LACO</name>
<comment type="caution">
    <text evidence="2">The sequence shown here is derived from an EMBL/GenBank/DDBJ whole genome shotgun (WGS) entry which is preliminary data.</text>
</comment>
<accession>A0ABV0I7B2</accession>
<dbReference type="Proteomes" id="UP001456307">
    <property type="component" value="Unassembled WGS sequence"/>
</dbReference>
<evidence type="ECO:0000313" key="2">
    <source>
        <dbReference type="EMBL" id="MEO5287047.1"/>
    </source>
</evidence>
<dbReference type="RefSeq" id="WP_347954027.1">
    <property type="nucleotide sequence ID" value="NZ_JBCNVR010000002.1"/>
</dbReference>
<dbReference type="InterPro" id="IPR011704">
    <property type="entry name" value="ATPase_dyneun-rel_AAA"/>
</dbReference>
<dbReference type="InterPro" id="IPR027417">
    <property type="entry name" value="P-loop_NTPase"/>
</dbReference>
<dbReference type="EMBL" id="JBCNVT010000002">
    <property type="protein sequence ID" value="MEO5287047.1"/>
    <property type="molecule type" value="Genomic_DNA"/>
</dbReference>
<protein>
    <submittedName>
        <fullName evidence="2">AAA family ATPase</fullName>
    </submittedName>
</protein>
<keyword evidence="3" id="KW-1185">Reference proteome</keyword>
<dbReference type="InterPro" id="IPR052934">
    <property type="entry name" value="Methyl-DNA_Rec/Restrict_Enz"/>
</dbReference>
<reference evidence="2 3" key="1">
    <citation type="submission" date="2024-04" db="EMBL/GenBank/DDBJ databases">
        <title>Limosilactobacillus allomucosae sp. nov., a novel species isolated from wild boar faecal samples as potential probiotics for domestic pigs.</title>
        <authorList>
            <person name="Chen B."/>
        </authorList>
    </citation>
    <scope>NUCLEOTIDE SEQUENCE [LARGE SCALE GENOMIC DNA]</scope>
    <source>
        <strain evidence="2 3">WILCCON 0055</strain>
    </source>
</reference>
<dbReference type="Pfam" id="PF07728">
    <property type="entry name" value="AAA_5"/>
    <property type="match status" value="1"/>
</dbReference>
<evidence type="ECO:0000259" key="1">
    <source>
        <dbReference type="Pfam" id="PF07728"/>
    </source>
</evidence>
<dbReference type="PANTHER" id="PTHR37291:SF1">
    <property type="entry name" value="TYPE IV METHYL-DIRECTED RESTRICTION ENZYME ECOKMCRB SUBUNIT"/>
    <property type="match status" value="1"/>
</dbReference>
<gene>
    <name evidence="2" type="ORF">AAVZ08_10795</name>
</gene>
<sequence length="567" mass="65840">MSQKEISAQIVNEIIDYLNTMPGKPYHNPEPIKDPEKHQEFTNAKESGRNLKKLTEKIANQIKPNDFTIDSSSNRYLDGSNQKMRDYFWIQCKLQQYYNSPVSISIFFELYNQRPQLRISLEIKNNDATQEQKRCYQDVILNYQKPDDILYFITPKDATNNGEISNDDPEKLSERCQLKPKSPDYIDHVQLVKVWTLVKDKPLSLIELQKAFAELEIPYKEIMKEISFQDQTTKVNKQDIDISLNTILFGPPGTGKTYNSVNYATAICQHTSLDMEKNRPYSDVFRDYQEFKNAGQIQFITFHQSYSYEDFIEGIKPGLTNDGNLTYQLSDGIFKQFCKKAQDNANENFVLIIDEINRGNISKIFGELITLIETTKRQGANEEASAILPYSHENFSIPQNVYILGTMNTADHSIAVLDTALRRRFKFIEMMPDSSLLDSIKINDQINVSAMLQAINDRIEILIDREHTIGHAYFMKLNDPQQASLDNLKDIMLNQVLPLLQDYFFDDYDKIRMVLNDNNFVQAKPIDEALFIDNELNLPEVRYVINETAFNEISNYQKIYQNESDNY</sequence>